<comment type="caution">
    <text evidence="3">The sequence shown here is derived from an EMBL/GenBank/DDBJ whole genome shotgun (WGS) entry which is preliminary data.</text>
</comment>
<proteinExistence type="predicted"/>
<dbReference type="RefSeq" id="WP_190417334.1">
    <property type="nucleotide sequence ID" value="NZ_JAMPKK010000007.1"/>
</dbReference>
<feature type="signal peptide" evidence="1">
    <location>
        <begin position="1"/>
        <end position="23"/>
    </location>
</feature>
<evidence type="ECO:0000313" key="3">
    <source>
        <dbReference type="EMBL" id="MEP0863788.1"/>
    </source>
</evidence>
<evidence type="ECO:0000313" key="4">
    <source>
        <dbReference type="Proteomes" id="UP001442494"/>
    </source>
</evidence>
<organism evidence="3 4">
    <name type="scientific">Funiculus sociatus GB2-A5</name>
    <dbReference type="NCBI Taxonomy" id="2933946"/>
    <lineage>
        <taxon>Bacteria</taxon>
        <taxon>Bacillati</taxon>
        <taxon>Cyanobacteriota</taxon>
        <taxon>Cyanophyceae</taxon>
        <taxon>Coleofasciculales</taxon>
        <taxon>Coleofasciculaceae</taxon>
        <taxon>Funiculus</taxon>
    </lineage>
</organism>
<dbReference type="PANTHER" id="PTHR43308:SF5">
    <property type="entry name" value="S-LAYER PROTEIN _ PEPTIDOGLYCAN ENDO-BETA-N-ACETYLGLUCOSAMINIDASE"/>
    <property type="match status" value="1"/>
</dbReference>
<name>A0ABV0JK20_9CYAN</name>
<evidence type="ECO:0000256" key="1">
    <source>
        <dbReference type="SAM" id="SignalP"/>
    </source>
</evidence>
<feature type="domain" description="SLH" evidence="2">
    <location>
        <begin position="84"/>
        <end position="147"/>
    </location>
</feature>
<feature type="domain" description="SLH" evidence="2">
    <location>
        <begin position="151"/>
        <end position="214"/>
    </location>
</feature>
<dbReference type="EMBL" id="JAMPKK010000007">
    <property type="protein sequence ID" value="MEP0863788.1"/>
    <property type="molecule type" value="Genomic_DNA"/>
</dbReference>
<sequence>MRRVFSTLSLLALLQYFPAAVNAQQTQPSELPSDPVERVIAAKLMSNYPDGNFYAEQIISRAELASILVKTFNLDKREGADKPGVVKVQDVPPSHWAYKDIQTVLKTGIMKGYRKNRFFPNQKINRAEAFSILAQAHGVFQFNDETVQTIIAQYPDAGTIPDWAKKSMATALYERFINTDEQGNIYPLNPMSRGDMAYALSQFLERQQITAPLLPEDSPFPGSSRDR</sequence>
<keyword evidence="4" id="KW-1185">Reference proteome</keyword>
<protein>
    <submittedName>
        <fullName evidence="3">S-layer homology domain-containing protein</fullName>
    </submittedName>
</protein>
<dbReference type="InterPro" id="IPR001119">
    <property type="entry name" value="SLH_dom"/>
</dbReference>
<feature type="chain" id="PRO_5046081847" evidence="1">
    <location>
        <begin position="24"/>
        <end position="227"/>
    </location>
</feature>
<keyword evidence="1" id="KW-0732">Signal</keyword>
<gene>
    <name evidence="3" type="ORF">NDI37_04830</name>
</gene>
<accession>A0ABV0JK20</accession>
<dbReference type="Proteomes" id="UP001442494">
    <property type="component" value="Unassembled WGS sequence"/>
</dbReference>
<feature type="domain" description="SLH" evidence="2">
    <location>
        <begin position="19"/>
        <end position="82"/>
    </location>
</feature>
<evidence type="ECO:0000259" key="2">
    <source>
        <dbReference type="PROSITE" id="PS51272"/>
    </source>
</evidence>
<dbReference type="Pfam" id="PF00395">
    <property type="entry name" value="SLH"/>
    <property type="match status" value="3"/>
</dbReference>
<dbReference type="PROSITE" id="PS51272">
    <property type="entry name" value="SLH"/>
    <property type="match status" value="3"/>
</dbReference>
<reference evidence="3 4" key="1">
    <citation type="submission" date="2022-04" db="EMBL/GenBank/DDBJ databases">
        <title>Positive selection, recombination, and allopatry shape intraspecific diversity of widespread and dominant cyanobacteria.</title>
        <authorList>
            <person name="Wei J."/>
            <person name="Shu W."/>
            <person name="Hu C."/>
        </authorList>
    </citation>
    <scope>NUCLEOTIDE SEQUENCE [LARGE SCALE GENOMIC DNA]</scope>
    <source>
        <strain evidence="3 4">GB2-A5</strain>
    </source>
</reference>
<dbReference type="InterPro" id="IPR051465">
    <property type="entry name" value="Cell_Envelope_Struct_Comp"/>
</dbReference>
<dbReference type="PANTHER" id="PTHR43308">
    <property type="entry name" value="OUTER MEMBRANE PROTEIN ALPHA-RELATED"/>
    <property type="match status" value="1"/>
</dbReference>